<comment type="caution">
    <text evidence="9">The sequence shown here is derived from an EMBL/GenBank/DDBJ whole genome shotgun (WGS) entry which is preliminary data.</text>
</comment>
<keyword evidence="4 7" id="KW-0812">Transmembrane</keyword>
<feature type="transmembrane region" description="Helical" evidence="7">
    <location>
        <begin position="23"/>
        <end position="44"/>
    </location>
</feature>
<name>A0ABU0YEP1_9PROT</name>
<feature type="transmembrane region" description="Helical" evidence="7">
    <location>
        <begin position="122"/>
        <end position="143"/>
    </location>
</feature>
<dbReference type="Gene3D" id="1.10.3720.10">
    <property type="entry name" value="MetI-like"/>
    <property type="match status" value="1"/>
</dbReference>
<keyword evidence="5 7" id="KW-1133">Transmembrane helix</keyword>
<dbReference type="PANTHER" id="PTHR43744">
    <property type="entry name" value="ABC TRANSPORTER PERMEASE PROTEIN MG189-RELATED-RELATED"/>
    <property type="match status" value="1"/>
</dbReference>
<feature type="transmembrane region" description="Helical" evidence="7">
    <location>
        <begin position="86"/>
        <end position="110"/>
    </location>
</feature>
<keyword evidence="10" id="KW-1185">Reference proteome</keyword>
<keyword evidence="3" id="KW-1003">Cell membrane</keyword>
<evidence type="ECO:0000313" key="10">
    <source>
        <dbReference type="Proteomes" id="UP001230156"/>
    </source>
</evidence>
<accession>A0ABU0YEP1</accession>
<dbReference type="EMBL" id="JAUYVI010000001">
    <property type="protein sequence ID" value="MDQ7246174.1"/>
    <property type="molecule type" value="Genomic_DNA"/>
</dbReference>
<proteinExistence type="inferred from homology"/>
<evidence type="ECO:0000256" key="7">
    <source>
        <dbReference type="RuleBase" id="RU363032"/>
    </source>
</evidence>
<protein>
    <submittedName>
        <fullName evidence="9">Carbohydrate ABC transporter permease</fullName>
    </submittedName>
</protein>
<dbReference type="SUPFAM" id="SSF161098">
    <property type="entry name" value="MetI-like"/>
    <property type="match status" value="1"/>
</dbReference>
<feature type="domain" description="ABC transmembrane type-1" evidence="8">
    <location>
        <begin position="87"/>
        <end position="279"/>
    </location>
</feature>
<dbReference type="Pfam" id="PF00528">
    <property type="entry name" value="BPD_transp_1"/>
    <property type="match status" value="1"/>
</dbReference>
<keyword evidence="2 7" id="KW-0813">Transport</keyword>
<evidence type="ECO:0000256" key="5">
    <source>
        <dbReference type="ARBA" id="ARBA00022989"/>
    </source>
</evidence>
<evidence type="ECO:0000256" key="2">
    <source>
        <dbReference type="ARBA" id="ARBA00022448"/>
    </source>
</evidence>
<evidence type="ECO:0000313" key="9">
    <source>
        <dbReference type="EMBL" id="MDQ7246174.1"/>
    </source>
</evidence>
<sequence length="294" mass="32905">MLETAPLAQGMSARRGAARRKPLRTAIVHSMLFAASVLMLYPLLWMLSASFKPQDEIFSGSLFPSSVSLDAYVRGWNGLSVSFGTFFMNSLVIAALSIIGNLAACSLTAFAFSRLQFVGRRLWFGVMLVTMMLPYHVTLIPQYVLFFNLGWVNTILPLVVPKFLAADGFFIFLMVQFFRSIPFELQEAAMIDGCGPWQIYFNIMLPLSKPVLATAAIFTFIFTWDDFFGPLVYLSDVRNYTVALGLRTFVDSQGLSDWSAVFAMSCLVIVPVFLVFVFFQRFLIEGIATSGLKR</sequence>
<keyword evidence="6 7" id="KW-0472">Membrane</keyword>
<organism evidence="9 10">
    <name type="scientific">Dongia sedimenti</name>
    <dbReference type="NCBI Taxonomy" id="3064282"/>
    <lineage>
        <taxon>Bacteria</taxon>
        <taxon>Pseudomonadati</taxon>
        <taxon>Pseudomonadota</taxon>
        <taxon>Alphaproteobacteria</taxon>
        <taxon>Rhodospirillales</taxon>
        <taxon>Dongiaceae</taxon>
        <taxon>Dongia</taxon>
    </lineage>
</organism>
<dbReference type="RefSeq" id="WP_379953547.1">
    <property type="nucleotide sequence ID" value="NZ_JAUYVI010000001.1"/>
</dbReference>
<reference evidence="10" key="1">
    <citation type="submission" date="2023-08" db="EMBL/GenBank/DDBJ databases">
        <title>Rhodospirillaceae gen. nov., a novel taxon isolated from the Yangtze River Yuezi River estuary sludge.</title>
        <authorList>
            <person name="Ruan L."/>
        </authorList>
    </citation>
    <scope>NUCLEOTIDE SEQUENCE [LARGE SCALE GENOMIC DNA]</scope>
    <source>
        <strain evidence="10">R-7</strain>
    </source>
</reference>
<evidence type="ECO:0000256" key="4">
    <source>
        <dbReference type="ARBA" id="ARBA00022692"/>
    </source>
</evidence>
<feature type="transmembrane region" description="Helical" evidence="7">
    <location>
        <begin position="155"/>
        <end position="178"/>
    </location>
</feature>
<dbReference type="PROSITE" id="PS50928">
    <property type="entry name" value="ABC_TM1"/>
    <property type="match status" value="1"/>
</dbReference>
<comment type="subcellular location">
    <subcellularLocation>
        <location evidence="1 7">Cell membrane</location>
        <topology evidence="1 7">Multi-pass membrane protein</topology>
    </subcellularLocation>
</comment>
<dbReference type="PANTHER" id="PTHR43744:SF6">
    <property type="entry name" value="ABC TRANSPORTER PERMEASE PROTEIN YESQ-RELATED"/>
    <property type="match status" value="1"/>
</dbReference>
<feature type="transmembrane region" description="Helical" evidence="7">
    <location>
        <begin position="260"/>
        <end position="284"/>
    </location>
</feature>
<evidence type="ECO:0000256" key="3">
    <source>
        <dbReference type="ARBA" id="ARBA00022475"/>
    </source>
</evidence>
<comment type="similarity">
    <text evidence="7">Belongs to the binding-protein-dependent transport system permease family.</text>
</comment>
<evidence type="ECO:0000259" key="8">
    <source>
        <dbReference type="PROSITE" id="PS50928"/>
    </source>
</evidence>
<evidence type="ECO:0000256" key="1">
    <source>
        <dbReference type="ARBA" id="ARBA00004651"/>
    </source>
</evidence>
<dbReference type="InterPro" id="IPR000515">
    <property type="entry name" value="MetI-like"/>
</dbReference>
<dbReference type="CDD" id="cd06261">
    <property type="entry name" value="TM_PBP2"/>
    <property type="match status" value="1"/>
</dbReference>
<evidence type="ECO:0000256" key="6">
    <source>
        <dbReference type="ARBA" id="ARBA00023136"/>
    </source>
</evidence>
<dbReference type="Proteomes" id="UP001230156">
    <property type="component" value="Unassembled WGS sequence"/>
</dbReference>
<gene>
    <name evidence="9" type="ORF">Q8A70_00790</name>
</gene>
<dbReference type="InterPro" id="IPR035906">
    <property type="entry name" value="MetI-like_sf"/>
</dbReference>
<feature type="transmembrane region" description="Helical" evidence="7">
    <location>
        <begin position="199"/>
        <end position="224"/>
    </location>
</feature>